<reference evidence="2" key="2">
    <citation type="journal article" date="2020" name="Data Brief">
        <title>Transcriptome dataset of Babesia bovis life stages within vertebrate and invertebrate hosts.</title>
        <authorList>
            <person name="Ueti M.W."/>
            <person name="Johnson W.C."/>
            <person name="Kappmeyer L.S."/>
            <person name="Herndon D.R."/>
            <person name="Mousel M.R."/>
            <person name="Reif K.E."/>
            <person name="Taus N.S."/>
            <person name="Ifeonu O.O."/>
            <person name="Silva J.C."/>
            <person name="Suarez C.E."/>
            <person name="Brayton K.A."/>
        </authorList>
    </citation>
    <scope>NUCLEOTIDE SEQUENCE [LARGE SCALE GENOMIC DNA]</scope>
</reference>
<dbReference type="PANTHER" id="PTHR10000">
    <property type="entry name" value="PHOSPHOSERINE PHOSPHATASE"/>
    <property type="match status" value="1"/>
</dbReference>
<evidence type="ECO:0000313" key="2">
    <source>
        <dbReference type="Proteomes" id="UP000002173"/>
    </source>
</evidence>
<keyword evidence="1" id="KW-0378">Hydrolase</keyword>
<dbReference type="NCBIfam" id="TIGR01484">
    <property type="entry name" value="HAD-SF-IIB"/>
    <property type="match status" value="1"/>
</dbReference>
<proteinExistence type="predicted"/>
<dbReference type="Gene3D" id="3.40.50.1000">
    <property type="entry name" value="HAD superfamily/HAD-like"/>
    <property type="match status" value="1"/>
</dbReference>
<dbReference type="RefSeq" id="XP_001609495.1">
    <property type="nucleotide sequence ID" value="XM_001609445.1"/>
</dbReference>
<dbReference type="InterPro" id="IPR036412">
    <property type="entry name" value="HAD-like_sf"/>
</dbReference>
<name>A7AVV1_BABBO</name>
<dbReference type="Proteomes" id="UP000002173">
    <property type="component" value="Unassembled WGS sequence"/>
</dbReference>
<dbReference type="eggNOG" id="ENOG502S1YA">
    <property type="taxonomic scope" value="Eukaryota"/>
</dbReference>
<dbReference type="Pfam" id="PF08282">
    <property type="entry name" value="Hydrolase_3"/>
    <property type="match status" value="1"/>
</dbReference>
<dbReference type="InterPro" id="IPR006379">
    <property type="entry name" value="HAD-SF_hydro_IIB"/>
</dbReference>
<dbReference type="VEuPathDB" id="PiroplasmaDB:BBOV_IV003310"/>
<evidence type="ECO:0000313" key="1">
    <source>
        <dbReference type="EMBL" id="EDO05927.1"/>
    </source>
</evidence>
<reference evidence="2" key="3">
    <citation type="journal article" date="2021" name="Int. J. Parasitol.">
        <title>Comparative analysis of gene expression between Babesia bovis blood stages and kinetes allowed by improved genome annotation.</title>
        <authorList>
            <person name="Ueti M.W."/>
            <person name="Johnson W.C."/>
            <person name="Kappmeyer L.S."/>
            <person name="Herndon D.R."/>
            <person name="Mousel M.R."/>
            <person name="Reif K.E."/>
            <person name="Taus N.S."/>
            <person name="Ifeonu O.O."/>
            <person name="Silva J.C."/>
            <person name="Suarez C.E."/>
            <person name="Brayton K.A."/>
        </authorList>
    </citation>
    <scope>NUCLEOTIDE SEQUENCE [LARGE SCALE GENOMIC DNA]</scope>
</reference>
<dbReference type="InParanoid" id="A7AVV1"/>
<organism evidence="1 2">
    <name type="scientific">Babesia bovis</name>
    <dbReference type="NCBI Taxonomy" id="5865"/>
    <lineage>
        <taxon>Eukaryota</taxon>
        <taxon>Sar</taxon>
        <taxon>Alveolata</taxon>
        <taxon>Apicomplexa</taxon>
        <taxon>Aconoidasida</taxon>
        <taxon>Piroplasmida</taxon>
        <taxon>Babesiidae</taxon>
        <taxon>Babesia</taxon>
    </lineage>
</organism>
<dbReference type="EMBL" id="AAXT01000004">
    <property type="protein sequence ID" value="EDO05927.1"/>
    <property type="molecule type" value="Genomic_DNA"/>
</dbReference>
<keyword evidence="2" id="KW-1185">Reference proteome</keyword>
<dbReference type="GO" id="GO:0000287">
    <property type="term" value="F:magnesium ion binding"/>
    <property type="evidence" value="ECO:0007669"/>
    <property type="project" value="TreeGrafter"/>
</dbReference>
<dbReference type="SUPFAM" id="SSF56784">
    <property type="entry name" value="HAD-like"/>
    <property type="match status" value="1"/>
</dbReference>
<comment type="caution">
    <text evidence="1">The sequence shown here is derived from an EMBL/GenBank/DDBJ whole genome shotgun (WGS) entry which is preliminary data.</text>
</comment>
<dbReference type="PANTHER" id="PTHR10000:SF8">
    <property type="entry name" value="HAD SUPERFAMILY HYDROLASE-LIKE, TYPE 3"/>
    <property type="match status" value="1"/>
</dbReference>
<dbReference type="OMA" id="WVLDLKH"/>
<dbReference type="GO" id="GO:0016791">
    <property type="term" value="F:phosphatase activity"/>
    <property type="evidence" value="ECO:0007669"/>
    <property type="project" value="TreeGrafter"/>
</dbReference>
<accession>A7AVV1</accession>
<sequence length="324" mass="36188">MLCNTSAINPCEHGRTAEERGIFRCCQWLDGLIADDSASALIANFRPLRHPLKYFAVDLDGTFLSNNPEVFQRNLDAFAKVFRAGYKIFFCTGRCHTDSMRVMPAGFMEKIGYNGFPGVYYNGGIVFDDKGNVIVNELFDKGILSRIIDCIIAANHEKYTVFLTFDCWYVVTDDRSYFNEMIEFAGLNRPLVRTTLAEVMKMDIMKVLICKYALMAPYFGGMVNHDFVHKRAMLDMTDLTPVGVTKRSGLEVLLDHLGGSAAECGYIGDAENDIEAMEFCDHSFAVGNATDTVKQSAKYVCEITSEQCAFAAVVDAVYGSYISR</sequence>
<dbReference type="InterPro" id="IPR023214">
    <property type="entry name" value="HAD_sf"/>
</dbReference>
<dbReference type="Gene3D" id="3.30.1240.10">
    <property type="match status" value="1"/>
</dbReference>
<dbReference type="KEGG" id="bbo:BBOV_IV003310"/>
<dbReference type="GeneID" id="5477714"/>
<reference evidence="1 2" key="1">
    <citation type="journal article" date="2007" name="PLoS Pathog.">
        <title>Genome sequence of Babesia bovis and comparative analysis of apicomplexan hemoprotozoa.</title>
        <authorList>
            <person name="Brayton K.A."/>
            <person name="Lau A.O.T."/>
            <person name="Herndon D.R."/>
            <person name="Hannick L."/>
            <person name="Kappmeyer L.S."/>
            <person name="Berens S.J."/>
            <person name="Bidwell S.L."/>
            <person name="Brown W.C."/>
            <person name="Crabtree J."/>
            <person name="Fadrosh D."/>
            <person name="Feldblum T."/>
            <person name="Forberger H.A."/>
            <person name="Haas B.J."/>
            <person name="Howell J.M."/>
            <person name="Khouri H."/>
            <person name="Koo H."/>
            <person name="Mann D.J."/>
            <person name="Norimine J."/>
            <person name="Paulsen I.T."/>
            <person name="Radune D."/>
            <person name="Ren Q."/>
            <person name="Smith R.K. Jr."/>
            <person name="Suarez C.E."/>
            <person name="White O."/>
            <person name="Wortman J.R."/>
            <person name="Knowles D.P. Jr."/>
            <person name="McElwain T.F."/>
            <person name="Nene V.M."/>
        </authorList>
    </citation>
    <scope>NUCLEOTIDE SEQUENCE [LARGE SCALE GENOMIC DNA]</scope>
    <source>
        <strain evidence="1">T2Bo</strain>
    </source>
</reference>
<dbReference type="AlphaFoldDB" id="A7AVV1"/>
<protein>
    <submittedName>
        <fullName evidence="1">HAD superfamily hydrolase, putative</fullName>
    </submittedName>
</protein>
<gene>
    <name evidence="1" type="ORF">BBOV_IV003310</name>
</gene>
<dbReference type="GO" id="GO:0005829">
    <property type="term" value="C:cytosol"/>
    <property type="evidence" value="ECO:0007669"/>
    <property type="project" value="TreeGrafter"/>
</dbReference>
<dbReference type="STRING" id="5865.A7AVV1"/>